<keyword evidence="4 8" id="KW-0863">Zinc-finger</keyword>
<dbReference type="eggNOG" id="KOG0553">
    <property type="taxonomic scope" value="Eukaryota"/>
</dbReference>
<dbReference type="GO" id="GO:0017136">
    <property type="term" value="F:histone deacetylase activity, NAD-dependent"/>
    <property type="evidence" value="ECO:0007669"/>
    <property type="project" value="TreeGrafter"/>
</dbReference>
<dbReference type="InParanoid" id="D2VRI8"/>
<dbReference type="GeneID" id="8854954"/>
<dbReference type="InterPro" id="IPR003000">
    <property type="entry name" value="Sirtuin"/>
</dbReference>
<dbReference type="Pfam" id="PF13431">
    <property type="entry name" value="TPR_17"/>
    <property type="match status" value="1"/>
</dbReference>
<evidence type="ECO:0000256" key="8">
    <source>
        <dbReference type="PROSITE-ProRule" id="PRU00134"/>
    </source>
</evidence>
<keyword evidence="5 9" id="KW-0862">Zinc</keyword>
<dbReference type="SUPFAM" id="SSF144232">
    <property type="entry name" value="HIT/MYND zinc finger-like"/>
    <property type="match status" value="1"/>
</dbReference>
<evidence type="ECO:0000256" key="6">
    <source>
        <dbReference type="ARBA" id="ARBA00023027"/>
    </source>
</evidence>
<dbReference type="InterPro" id="IPR011990">
    <property type="entry name" value="TPR-like_helical_dom_sf"/>
</dbReference>
<feature type="active site" description="Proton acceptor" evidence="9">
    <location>
        <position position="1110"/>
    </location>
</feature>
<dbReference type="GO" id="GO:0070403">
    <property type="term" value="F:NAD+ binding"/>
    <property type="evidence" value="ECO:0007669"/>
    <property type="project" value="InterPro"/>
</dbReference>
<evidence type="ECO:0000259" key="12">
    <source>
        <dbReference type="PROSITE" id="PS50865"/>
    </source>
</evidence>
<evidence type="ECO:0000256" key="5">
    <source>
        <dbReference type="ARBA" id="ARBA00022833"/>
    </source>
</evidence>
<evidence type="ECO:0000256" key="4">
    <source>
        <dbReference type="ARBA" id="ARBA00022771"/>
    </source>
</evidence>
<dbReference type="KEGG" id="ngr:NAEGRDRAFT_71599"/>
<dbReference type="PANTHER" id="PTHR11085">
    <property type="entry name" value="NAD-DEPENDENT PROTEIN DEACYLASE SIRTUIN-5, MITOCHONDRIAL-RELATED"/>
    <property type="match status" value="1"/>
</dbReference>
<feature type="binding site" evidence="9">
    <location>
        <position position="1147"/>
    </location>
    <ligand>
        <name>Zn(2+)</name>
        <dbReference type="ChEBI" id="CHEBI:29105"/>
    </ligand>
</feature>
<dbReference type="VEuPathDB" id="AmoebaDB:NAEGRDRAFT_71599"/>
<keyword evidence="14" id="KW-1185">Reference proteome</keyword>
<dbReference type="PANTHER" id="PTHR11085:SF12">
    <property type="entry name" value="NAD-DEPENDENT PROTEIN DEACYLASE SIRTUIN-6"/>
    <property type="match status" value="1"/>
</dbReference>
<dbReference type="Pfam" id="PF01753">
    <property type="entry name" value="zf-MYND"/>
    <property type="match status" value="1"/>
</dbReference>
<evidence type="ECO:0000256" key="9">
    <source>
        <dbReference type="PROSITE-ProRule" id="PRU00236"/>
    </source>
</evidence>
<evidence type="ECO:0000313" key="13">
    <source>
        <dbReference type="EMBL" id="EFC40683.1"/>
    </source>
</evidence>
<dbReference type="Pfam" id="PF02146">
    <property type="entry name" value="SIR2"/>
    <property type="match status" value="1"/>
</dbReference>
<dbReference type="SMART" id="SM00028">
    <property type="entry name" value="TPR"/>
    <property type="match status" value="2"/>
</dbReference>
<gene>
    <name evidence="13" type="ORF">NAEGRDRAFT_71599</name>
</gene>
<feature type="binding site" evidence="9">
    <location>
        <position position="1149"/>
    </location>
    <ligand>
        <name>Zn(2+)</name>
        <dbReference type="ChEBI" id="CHEBI:29105"/>
    </ligand>
</feature>
<keyword evidence="3 9" id="KW-0479">Metal-binding</keyword>
<feature type="domain" description="MYND-type" evidence="12">
    <location>
        <begin position="694"/>
        <end position="733"/>
    </location>
</feature>
<dbReference type="Gene3D" id="3.40.50.1220">
    <property type="entry name" value="TPP-binding domain"/>
    <property type="match status" value="1"/>
</dbReference>
<dbReference type="GO" id="GO:0003714">
    <property type="term" value="F:transcription corepressor activity"/>
    <property type="evidence" value="ECO:0007669"/>
    <property type="project" value="TreeGrafter"/>
</dbReference>
<evidence type="ECO:0000259" key="11">
    <source>
        <dbReference type="PROSITE" id="PS50305"/>
    </source>
</evidence>
<evidence type="ECO:0000313" key="14">
    <source>
        <dbReference type="Proteomes" id="UP000006671"/>
    </source>
</evidence>
<comment type="similarity">
    <text evidence="7">Belongs to the sirtuin family. Class IV subfamily.</text>
</comment>
<dbReference type="Gene3D" id="1.25.40.10">
    <property type="entry name" value="Tetratricopeptide repeat domain"/>
    <property type="match status" value="1"/>
</dbReference>
<dbReference type="Gene3D" id="6.10.140.2220">
    <property type="match status" value="1"/>
</dbReference>
<feature type="repeat" description="TPR" evidence="10">
    <location>
        <begin position="8"/>
        <end position="41"/>
    </location>
</feature>
<dbReference type="EC" id="2.3.1.286" evidence="1"/>
<dbReference type="EMBL" id="GG738891">
    <property type="protein sequence ID" value="EFC40683.1"/>
    <property type="molecule type" value="Genomic_DNA"/>
</dbReference>
<proteinExistence type="inferred from homology"/>
<keyword evidence="2" id="KW-0808">Transferase</keyword>
<dbReference type="SUPFAM" id="SSF52467">
    <property type="entry name" value="DHS-like NAD/FAD-binding domain"/>
    <property type="match status" value="1"/>
</dbReference>
<feature type="binding site" evidence="9">
    <location>
        <position position="1121"/>
    </location>
    <ligand>
        <name>Zn(2+)</name>
        <dbReference type="ChEBI" id="CHEBI:29105"/>
    </ligand>
</feature>
<dbReference type="AlphaFoldDB" id="D2VRI8"/>
<feature type="domain" description="Deacetylase sirtuin-type" evidence="11">
    <location>
        <begin position="1003"/>
        <end position="1245"/>
    </location>
</feature>
<sequence>MNNNIVQAEEEKKLGNDFFRDKNFLQALTHYSKAIELDPNNSVYLGNRAQTYIQMGKYREALEDANKSLSLDNKWYKAYSRKAKILLLLTRFEEANTVCILGLQNCKRVNDDEGRKILKSLKEEVKKALETKPKNGIDAFVDSVSSLPIDEPADKLFSITESSLMLPSNYNSFNWVKTYGCLNERDLRQKCNELLDGLMSKCKNNQPTKEESEAITLMVCNRECFSRKAMNVSNLDQFFVTCLSYSDDLCDENLKPLLIMFGNIFFLMDPITRHRFEVSQKVKELLNDLMFVRNKSKKYYTISVLGFRLFYAVFQNKFWPVIKQLQDFHIGKLCNIFLQAIRFSKKDTEFHSASCYLYSKLLLVEDEDVDKIVLMTHKGLSIVPDVIKRIDSHLKEYGPNTVEERVISDFQKYFQILLDISVDFAYKMHDLGVVDVCMPFITLDSHHQNLEMALSTLSWCYKNQTGSFRNMLEKQYQILDKLYPIFNNYKNESIAVTKACMDIFNNCFVFQSFQSRIPFEKAKELAFTCIANLQFRLPPPVKIIKEEEQGLVKYSAALVMYLANIKDHENKSILHYILDKTKGGFLYFIDIANLSQSHILSNLTSFIVSLIVSYPRLIVDPQIGNSTSFTRYLNWAQETVKSGDPYLSPNCMNLLSIRGAILKGAKPPIGFSYAKADTDIDINREIVEFDKNRCDCCGKKEKKKNLLCGYCKKVKYCGQDCQSIDWPIHKINSITTGFVEIIKCENSTILLNSNCSNKIKTLQLDTLNNCEIVFIVTDQLALTNDLLNSFCNQLAIVSNIDCQNVKFRLETESGIILLDSSLVYQSVDESILQDNRSSIQFVSRFVNSKNGIIMSTEVAVREGCGYVSTKSEKAFKDRIQQEFERRMEKFINEKVLSGQDPQELLAKKEKSIKKSKEIQEKLKAKREQSSSTTSGNFLDQIRKFNSSSLTQSETKESSLLDFVGDNDQIDFGNRILPKNNDHSDMINSITGVPEDIREFMEDEMTLKEKASQLAQVLKNCKHCTVYTGAGISTSAKIPDYRGPKGVWTLKSSGKENEIAKIDIEQALPTFTHYAIKHLIKLGFVKYVVSTNVDGLHRRSGLTPDELSELHGNCYREVCADCGKEYLRGFDVLKTVQRHTTHLTGRFCECGGKLKDTIIHFSESLPEKELDNAIDHSKKSDLSLVLGTSMMVNPAAQLPKMALKNKGSIMCIVNLQKTPCDNLSALRVFSKTDEFMRLVMEELGELDNIDSDYDALAQW</sequence>
<keyword evidence="10" id="KW-0802">TPR repeat</keyword>
<evidence type="ECO:0000256" key="2">
    <source>
        <dbReference type="ARBA" id="ARBA00022679"/>
    </source>
</evidence>
<dbReference type="eggNOG" id="KOG1905">
    <property type="taxonomic scope" value="Eukaryota"/>
</dbReference>
<feature type="binding site" evidence="9">
    <location>
        <position position="1118"/>
    </location>
    <ligand>
        <name>Zn(2+)</name>
        <dbReference type="ChEBI" id="CHEBI:29105"/>
    </ligand>
</feature>
<dbReference type="PROSITE" id="PS50005">
    <property type="entry name" value="TPR"/>
    <property type="match status" value="1"/>
</dbReference>
<dbReference type="Gene3D" id="2.20.28.200">
    <property type="match status" value="1"/>
</dbReference>
<dbReference type="GO" id="GO:0005634">
    <property type="term" value="C:nucleus"/>
    <property type="evidence" value="ECO:0007669"/>
    <property type="project" value="TreeGrafter"/>
</dbReference>
<protein>
    <recommendedName>
        <fullName evidence="1">protein acetyllysine N-acetyltransferase</fullName>
        <ecNumber evidence="1">2.3.1.286</ecNumber>
    </recommendedName>
</protein>
<dbReference type="STRING" id="5762.D2VRI8"/>
<dbReference type="GO" id="GO:0008270">
    <property type="term" value="F:zinc ion binding"/>
    <property type="evidence" value="ECO:0007669"/>
    <property type="project" value="UniProtKB-KW"/>
</dbReference>
<evidence type="ECO:0000256" key="1">
    <source>
        <dbReference type="ARBA" id="ARBA00012928"/>
    </source>
</evidence>
<reference evidence="13 14" key="1">
    <citation type="journal article" date="2010" name="Cell">
        <title>The genome of Naegleria gruberi illuminates early eukaryotic versatility.</title>
        <authorList>
            <person name="Fritz-Laylin L.K."/>
            <person name="Prochnik S.E."/>
            <person name="Ginger M.L."/>
            <person name="Dacks J.B."/>
            <person name="Carpenter M.L."/>
            <person name="Field M.C."/>
            <person name="Kuo A."/>
            <person name="Paredez A."/>
            <person name="Chapman J."/>
            <person name="Pham J."/>
            <person name="Shu S."/>
            <person name="Neupane R."/>
            <person name="Cipriano M."/>
            <person name="Mancuso J."/>
            <person name="Tu H."/>
            <person name="Salamov A."/>
            <person name="Lindquist E."/>
            <person name="Shapiro H."/>
            <person name="Lucas S."/>
            <person name="Grigoriev I.V."/>
            <person name="Cande W.Z."/>
            <person name="Fulton C."/>
            <person name="Rokhsar D.S."/>
            <person name="Dawson S.C."/>
        </authorList>
    </citation>
    <scope>NUCLEOTIDE SEQUENCE [LARGE SCALE GENOMIC DNA]</scope>
    <source>
        <strain evidence="13 14">NEG-M</strain>
    </source>
</reference>
<dbReference type="InterPro" id="IPR002893">
    <property type="entry name" value="Znf_MYND"/>
</dbReference>
<dbReference type="SUPFAM" id="SSF48452">
    <property type="entry name" value="TPR-like"/>
    <property type="match status" value="1"/>
</dbReference>
<dbReference type="FunFam" id="3.40.50.1220:FF:000038">
    <property type="entry name" value="NAD-dependent protein deacetylase sirtuin-6 isoform X2"/>
    <property type="match status" value="1"/>
</dbReference>
<accession>D2VRI8</accession>
<dbReference type="InterPro" id="IPR050134">
    <property type="entry name" value="NAD-dep_sirtuin_deacylases"/>
</dbReference>
<dbReference type="RefSeq" id="XP_002673427.1">
    <property type="nucleotide sequence ID" value="XM_002673381.1"/>
</dbReference>
<evidence type="ECO:0000256" key="7">
    <source>
        <dbReference type="ARBA" id="ARBA00038170"/>
    </source>
</evidence>
<dbReference type="GO" id="GO:0000122">
    <property type="term" value="P:negative regulation of transcription by RNA polymerase II"/>
    <property type="evidence" value="ECO:0007669"/>
    <property type="project" value="TreeGrafter"/>
</dbReference>
<dbReference type="Proteomes" id="UP000006671">
    <property type="component" value="Unassembled WGS sequence"/>
</dbReference>
<dbReference type="InterPro" id="IPR029035">
    <property type="entry name" value="DHS-like_NAD/FAD-binding_dom"/>
</dbReference>
<dbReference type="InterPro" id="IPR026590">
    <property type="entry name" value="Ssirtuin_cat_dom"/>
</dbReference>
<evidence type="ECO:0000256" key="10">
    <source>
        <dbReference type="PROSITE-ProRule" id="PRU00339"/>
    </source>
</evidence>
<dbReference type="PROSITE" id="PS50305">
    <property type="entry name" value="SIRTUIN"/>
    <property type="match status" value="1"/>
</dbReference>
<name>D2VRI8_NAEGR</name>
<keyword evidence="6" id="KW-0520">NAD</keyword>
<evidence type="ECO:0000256" key="3">
    <source>
        <dbReference type="ARBA" id="ARBA00022723"/>
    </source>
</evidence>
<organism evidence="14">
    <name type="scientific">Naegleria gruberi</name>
    <name type="common">Amoeba</name>
    <dbReference type="NCBI Taxonomy" id="5762"/>
    <lineage>
        <taxon>Eukaryota</taxon>
        <taxon>Discoba</taxon>
        <taxon>Heterolobosea</taxon>
        <taxon>Tetramitia</taxon>
        <taxon>Eutetramitia</taxon>
        <taxon>Vahlkampfiidae</taxon>
        <taxon>Naegleria</taxon>
    </lineage>
</organism>
<dbReference type="PROSITE" id="PS50865">
    <property type="entry name" value="ZF_MYND_2"/>
    <property type="match status" value="1"/>
</dbReference>
<dbReference type="InterPro" id="IPR019734">
    <property type="entry name" value="TPR_rpt"/>
</dbReference>
<dbReference type="OrthoDB" id="424302at2759"/>